<name>A0A6J6IGJ2_9ZZZZ</name>
<proteinExistence type="predicted"/>
<dbReference type="Pfam" id="PF13400">
    <property type="entry name" value="Tad"/>
    <property type="match status" value="1"/>
</dbReference>
<keyword evidence="1" id="KW-0472">Membrane</keyword>
<feature type="domain" description="Putative Flp pilus-assembly TadG-like N-terminal" evidence="2">
    <location>
        <begin position="20"/>
        <end position="66"/>
    </location>
</feature>
<dbReference type="EMBL" id="CAEZVK010000009">
    <property type="protein sequence ID" value="CAB4623078.1"/>
    <property type="molecule type" value="Genomic_DNA"/>
</dbReference>
<reference evidence="4" key="1">
    <citation type="submission" date="2020-05" db="EMBL/GenBank/DDBJ databases">
        <authorList>
            <person name="Chiriac C."/>
            <person name="Salcher M."/>
            <person name="Ghai R."/>
            <person name="Kavagutti S V."/>
        </authorList>
    </citation>
    <scope>NUCLEOTIDE SEQUENCE</scope>
</reference>
<dbReference type="EMBL" id="CAEZUO010000111">
    <property type="protein sequence ID" value="CAB4617362.1"/>
    <property type="molecule type" value="Genomic_DNA"/>
</dbReference>
<keyword evidence="1" id="KW-0812">Transmembrane</keyword>
<dbReference type="AlphaFoldDB" id="A0A6J6IGJ2"/>
<organism evidence="4">
    <name type="scientific">freshwater metagenome</name>
    <dbReference type="NCBI Taxonomy" id="449393"/>
    <lineage>
        <taxon>unclassified sequences</taxon>
        <taxon>metagenomes</taxon>
        <taxon>ecological metagenomes</taxon>
    </lineage>
</organism>
<protein>
    <submittedName>
        <fullName evidence="4">Unannotated protein</fullName>
    </submittedName>
</protein>
<feature type="transmembrane region" description="Helical" evidence="1">
    <location>
        <begin position="21"/>
        <end position="41"/>
    </location>
</feature>
<accession>A0A6J6IGJ2</accession>
<sequence length="320" mass="33188">MSSLSDFLHRILNRKRDDRGAVSALTALAILPIIAVTAVGVDGGRVFVENQRVKTASEAGAMAAAGAWVQTGTACTERALSFVGANAGDSTIADCSTAGSRYSGVVTVSASKDVSALFGNLVGRESTTVDSIASVRVRPVAAMNGLRPTALCENSPGLVAWRASGFSTSQIFSVDFSGTCGDIPGNWGVLDFDGGSNRTVDLQTWINSGYPGLVSIGQEFNGDPGIPSPALQMDSVVGKTITVPVFDRSRLQGSTSVFHVSSFVQMEVIAVQLNGSASSRNISVRFKVGSLSGARVDERASNNGVVAWSPCQLDGRGECS</sequence>
<evidence type="ECO:0000256" key="1">
    <source>
        <dbReference type="SAM" id="Phobius"/>
    </source>
</evidence>
<evidence type="ECO:0000259" key="2">
    <source>
        <dbReference type="Pfam" id="PF13400"/>
    </source>
</evidence>
<dbReference type="InterPro" id="IPR028087">
    <property type="entry name" value="Tad_N"/>
</dbReference>
<gene>
    <name evidence="3" type="ORF">UFOPK1827_01707</name>
    <name evidence="4" type="ORF">UFOPK2000_00197</name>
</gene>
<evidence type="ECO:0000313" key="3">
    <source>
        <dbReference type="EMBL" id="CAB4617362.1"/>
    </source>
</evidence>
<evidence type="ECO:0000313" key="4">
    <source>
        <dbReference type="EMBL" id="CAB4623078.1"/>
    </source>
</evidence>
<keyword evidence="1" id="KW-1133">Transmembrane helix</keyword>